<evidence type="ECO:0000256" key="3">
    <source>
        <dbReference type="ARBA" id="ARBA00023163"/>
    </source>
</evidence>
<gene>
    <name evidence="5" type="ORF">HMPREF0724_11057</name>
</gene>
<dbReference type="InterPro" id="IPR036388">
    <property type="entry name" value="WH-like_DNA-bd_sf"/>
</dbReference>
<dbReference type="GO" id="GO:0043565">
    <property type="term" value="F:sequence-specific DNA binding"/>
    <property type="evidence" value="ECO:0007669"/>
    <property type="project" value="InterPro"/>
</dbReference>
<evidence type="ECO:0000256" key="1">
    <source>
        <dbReference type="ARBA" id="ARBA00023015"/>
    </source>
</evidence>
<proteinExistence type="predicted"/>
<sequence>MGVLYLTASTVRRSAQAKSQRFSTMHGFGGRNGGTLRKMTTLDATDARLLLELSRNPRATGVELAQRLGLSRNTVQARLSRWEGSGALGGFDQLVDPRALGYPLAAFVSTRVDQHQLDAVVDALADIPEVVEVYGMTGLTDLSVKVVATDADDLYRLAGQILKIPGVERTNMALVMRELVGPRTAPLLARAAHGRGSQTPARGQPGD</sequence>
<dbReference type="InterPro" id="IPR019887">
    <property type="entry name" value="Tscrpt_reg_AsnC/Lrp_C"/>
</dbReference>
<dbReference type="PROSITE" id="PS50956">
    <property type="entry name" value="HTH_ASNC_2"/>
    <property type="match status" value="1"/>
</dbReference>
<keyword evidence="2" id="KW-0238">DNA-binding</keyword>
<dbReference type="Gene3D" id="1.10.10.10">
    <property type="entry name" value="Winged helix-like DNA-binding domain superfamily/Winged helix DNA-binding domain"/>
    <property type="match status" value="1"/>
</dbReference>
<feature type="domain" description="HTH asnC-type" evidence="4">
    <location>
        <begin position="42"/>
        <end position="103"/>
    </location>
</feature>
<dbReference type="PRINTS" id="PR00033">
    <property type="entry name" value="HTHASNC"/>
</dbReference>
<dbReference type="Pfam" id="PF01037">
    <property type="entry name" value="AsnC_trans_reg"/>
    <property type="match status" value="1"/>
</dbReference>
<dbReference type="HOGENOM" id="CLU_091233_5_0_11"/>
<keyword evidence="1" id="KW-0805">Transcription regulation</keyword>
<dbReference type="InterPro" id="IPR011008">
    <property type="entry name" value="Dimeric_a/b-barrel"/>
</dbReference>
<dbReference type="InterPro" id="IPR000485">
    <property type="entry name" value="AsnC-type_HTH_dom"/>
</dbReference>
<dbReference type="Gene3D" id="3.30.70.920">
    <property type="match status" value="1"/>
</dbReference>
<name>E9SYQ5_RHOHA</name>
<dbReference type="Pfam" id="PF13404">
    <property type="entry name" value="HTH_AsnC-type"/>
    <property type="match status" value="1"/>
</dbReference>
<dbReference type="SUPFAM" id="SSF54909">
    <property type="entry name" value="Dimeric alpha+beta barrel"/>
    <property type="match status" value="1"/>
</dbReference>
<dbReference type="Proteomes" id="UP000004245">
    <property type="component" value="Unassembled WGS sequence"/>
</dbReference>
<comment type="caution">
    <text evidence="5">The sequence shown here is derived from an EMBL/GenBank/DDBJ whole genome shotgun (WGS) entry which is preliminary data.</text>
</comment>
<dbReference type="SUPFAM" id="SSF46785">
    <property type="entry name" value="Winged helix' DNA-binding domain"/>
    <property type="match status" value="1"/>
</dbReference>
<keyword evidence="3" id="KW-0804">Transcription</keyword>
<dbReference type="STRING" id="43767.A6I91_18770"/>
<dbReference type="GO" id="GO:0005829">
    <property type="term" value="C:cytosol"/>
    <property type="evidence" value="ECO:0007669"/>
    <property type="project" value="TreeGrafter"/>
</dbReference>
<dbReference type="EMBL" id="ADNW02000006">
    <property type="protein sequence ID" value="EGD25276.1"/>
    <property type="molecule type" value="Genomic_DNA"/>
</dbReference>
<dbReference type="PANTHER" id="PTHR30154:SF34">
    <property type="entry name" value="TRANSCRIPTIONAL REGULATOR AZLB"/>
    <property type="match status" value="1"/>
</dbReference>
<dbReference type="GO" id="GO:0043200">
    <property type="term" value="P:response to amino acid"/>
    <property type="evidence" value="ECO:0007669"/>
    <property type="project" value="TreeGrafter"/>
</dbReference>
<organism evidence="5 6">
    <name type="scientific">Prescottella equi ATCC 33707</name>
    <dbReference type="NCBI Taxonomy" id="525370"/>
    <lineage>
        <taxon>Bacteria</taxon>
        <taxon>Bacillati</taxon>
        <taxon>Actinomycetota</taxon>
        <taxon>Actinomycetes</taxon>
        <taxon>Mycobacteriales</taxon>
        <taxon>Nocardiaceae</taxon>
        <taxon>Prescottella</taxon>
    </lineage>
</organism>
<reference evidence="5" key="1">
    <citation type="submission" date="2011-01" db="EMBL/GenBank/DDBJ databases">
        <authorList>
            <person name="Muzny D."/>
            <person name="Qin X."/>
            <person name="Buhay C."/>
            <person name="Dugan-Rocha S."/>
            <person name="Ding Y."/>
            <person name="Chen G."/>
            <person name="Hawes A."/>
            <person name="Holder M."/>
            <person name="Jhangiani S."/>
            <person name="Johnson A."/>
            <person name="Khan Z."/>
            <person name="Li Z."/>
            <person name="Liu W."/>
            <person name="Liu X."/>
            <person name="Perez L."/>
            <person name="Shen H."/>
            <person name="Wang Q."/>
            <person name="Watt J."/>
            <person name="Xi L."/>
            <person name="Xin Y."/>
            <person name="Zhou J."/>
            <person name="Deng J."/>
            <person name="Jiang H."/>
            <person name="Liu Y."/>
            <person name="Qu J."/>
            <person name="Song X.-Z."/>
            <person name="Zhang L."/>
            <person name="Villasana D."/>
            <person name="Johnson A."/>
            <person name="Liu J."/>
            <person name="Liyanage D."/>
            <person name="Lorensuhewa L."/>
            <person name="Robinson T."/>
            <person name="Song A."/>
            <person name="Song B.-B."/>
            <person name="Dinh H."/>
            <person name="Thornton R."/>
            <person name="Coyle M."/>
            <person name="Francisco L."/>
            <person name="Jackson L."/>
            <person name="Javaid M."/>
            <person name="Korchina V."/>
            <person name="Kovar C."/>
            <person name="Mata R."/>
            <person name="Mathew T."/>
            <person name="Ngo R."/>
            <person name="Nguyen L."/>
            <person name="Nguyen N."/>
            <person name="Okwuonu G."/>
            <person name="Ongeri F."/>
            <person name="Pham C."/>
            <person name="Simmons D."/>
            <person name="Wilczek-Boney K."/>
            <person name="Hale W."/>
            <person name="Jakkamsetti A."/>
            <person name="Pham P."/>
            <person name="Ruth R."/>
            <person name="San Lucas F."/>
            <person name="Warren J."/>
            <person name="Zhang J."/>
            <person name="Zhao Z."/>
            <person name="Zhou C."/>
            <person name="Zhu D."/>
            <person name="Lee S."/>
            <person name="Bess C."/>
            <person name="Blankenburg K."/>
            <person name="Forbes L."/>
            <person name="Fu Q."/>
            <person name="Gubbala S."/>
            <person name="Hirani K."/>
            <person name="Jayaseelan J.C."/>
            <person name="Lara F."/>
            <person name="Munidasa M."/>
            <person name="Palculict T."/>
            <person name="Patil S."/>
            <person name="Pu L.-L."/>
            <person name="Saada N."/>
            <person name="Tang L."/>
            <person name="Weissenberger G."/>
            <person name="Zhu Y."/>
            <person name="Hemphill L."/>
            <person name="Shang Y."/>
            <person name="Youmans B."/>
            <person name="Ayvaz T."/>
            <person name="Ross M."/>
            <person name="Santibanez J."/>
            <person name="Aqrawi P."/>
            <person name="Gross S."/>
            <person name="Joshi V."/>
            <person name="Fowler G."/>
            <person name="Nazareth L."/>
            <person name="Reid J."/>
            <person name="Worley K."/>
            <person name="Petrosino J."/>
            <person name="Highlander S."/>
            <person name="Gibbs R."/>
        </authorList>
    </citation>
    <scope>NUCLEOTIDE SEQUENCE [LARGE SCALE GENOMIC DNA]</scope>
    <source>
        <strain evidence="5">ATCC 33707</strain>
    </source>
</reference>
<dbReference type="InterPro" id="IPR036390">
    <property type="entry name" value="WH_DNA-bd_sf"/>
</dbReference>
<evidence type="ECO:0000256" key="2">
    <source>
        <dbReference type="ARBA" id="ARBA00023125"/>
    </source>
</evidence>
<evidence type="ECO:0000313" key="6">
    <source>
        <dbReference type="Proteomes" id="UP000004245"/>
    </source>
</evidence>
<dbReference type="PANTHER" id="PTHR30154">
    <property type="entry name" value="LEUCINE-RESPONSIVE REGULATORY PROTEIN"/>
    <property type="match status" value="1"/>
</dbReference>
<dbReference type="InterPro" id="IPR019888">
    <property type="entry name" value="Tscrpt_reg_AsnC-like"/>
</dbReference>
<accession>E9SYQ5</accession>
<evidence type="ECO:0000259" key="4">
    <source>
        <dbReference type="PROSITE" id="PS50956"/>
    </source>
</evidence>
<evidence type="ECO:0000313" key="5">
    <source>
        <dbReference type="EMBL" id="EGD25276.1"/>
    </source>
</evidence>
<protein>
    <submittedName>
        <fullName evidence="5">Transcriptional regulator, AsnC family</fullName>
    </submittedName>
</protein>
<dbReference type="AlphaFoldDB" id="E9SYQ5"/>
<dbReference type="SMART" id="SM00344">
    <property type="entry name" value="HTH_ASNC"/>
    <property type="match status" value="1"/>
</dbReference>
<keyword evidence="6" id="KW-1185">Reference proteome</keyword>